<protein>
    <recommendedName>
        <fullName evidence="3">Exocyst subunit Exo70 family protein</fullName>
    </recommendedName>
</protein>
<keyword evidence="3" id="KW-0653">Protein transport</keyword>
<evidence type="ECO:0000313" key="5">
    <source>
        <dbReference type="EMBL" id="KAG6635592.1"/>
    </source>
</evidence>
<dbReference type="OrthoDB" id="1922221at2759"/>
<sequence length="645" mass="73539">MGDFRSILPLCEGEQHVIAATQHLVKALGASKNLDDDLRKILSQLDSHLSAMTILSPESRGTGFREVEQQFKWAEEKIRGWESNQSLMWDSDPLEASEYLKAVVEIQTLVEGLPRLSMSGTRKQKELLNRAESILQTAMSRLEEELVHILVKHKQYFELGNMSFQYCGKDVVYDESFVSVEDMRIEEASQRNNSGNESVDCVPDLVHPQVIPHLKSIATVMFASSYDQEFCQAFISVRRDALEEYLVILKVEKFSIEDVLKMDWNCLNFEIQKWIRALNVIIRYLASEKRLCGQVFEDLGFLNPFCFVEISKVSLLHLLNFGDAIAMGTPEPQKLFRLLDMYEVVADNLLYIDTLFSEEAGTCVRIEFHQLLRRLADSARATLFTFGNAIAANASTSPVPRGEIHPLTRYVMNYIKTLPIYCSILNVLLKDQNAAASNPVAELENGLEVSSMAYCPMACHLRSITCILEAKLDSKSKLYKDCALQHIFLMNNYHYMVEKAKSPELKLFFGDEWIREHIVKFKQHATSYERATWSSALSLLRVGSAGSSSTSKTILKDKCRGFIIAFEEVYKSQTGWSIPDPKLREDLQISTSQKVVLAYRNFTGRNSADIGEKYIKYTTDDLEKYILDLFEGSPKSLQRSRSRRN</sequence>
<evidence type="ECO:0000256" key="1">
    <source>
        <dbReference type="ARBA" id="ARBA00006756"/>
    </source>
</evidence>
<evidence type="ECO:0000256" key="2">
    <source>
        <dbReference type="ARBA" id="ARBA00022448"/>
    </source>
</evidence>
<dbReference type="GO" id="GO:0000145">
    <property type="term" value="C:exocyst"/>
    <property type="evidence" value="ECO:0007669"/>
    <property type="project" value="InterPro"/>
</dbReference>
<keyword evidence="6" id="KW-1185">Reference proteome</keyword>
<proteinExistence type="inferred from homology"/>
<dbReference type="GO" id="GO:0005546">
    <property type="term" value="F:phosphatidylinositol-4,5-bisphosphate binding"/>
    <property type="evidence" value="ECO:0007669"/>
    <property type="project" value="InterPro"/>
</dbReference>
<evidence type="ECO:0000259" key="4">
    <source>
        <dbReference type="Pfam" id="PF03081"/>
    </source>
</evidence>
<comment type="function">
    <text evidence="3">Component of the exocyst complex.</text>
</comment>
<evidence type="ECO:0000313" key="6">
    <source>
        <dbReference type="Proteomes" id="UP000811609"/>
    </source>
</evidence>
<comment type="caution">
    <text evidence="5">The sequence shown here is derived from an EMBL/GenBank/DDBJ whole genome shotgun (WGS) entry which is preliminary data.</text>
</comment>
<dbReference type="InterPro" id="IPR046364">
    <property type="entry name" value="Exo70_C"/>
</dbReference>
<dbReference type="InterPro" id="IPR016159">
    <property type="entry name" value="Cullin_repeat-like_dom_sf"/>
</dbReference>
<feature type="domain" description="Exocyst complex subunit Exo70 C-terminal" evidence="4">
    <location>
        <begin position="273"/>
        <end position="628"/>
    </location>
</feature>
<gene>
    <name evidence="5" type="ORF">CIPAW_11G053600</name>
</gene>
<dbReference type="AlphaFoldDB" id="A0A8T1P227"/>
<dbReference type="Pfam" id="PF03081">
    <property type="entry name" value="Exo70_C"/>
    <property type="match status" value="1"/>
</dbReference>
<dbReference type="GO" id="GO:0015031">
    <property type="term" value="P:protein transport"/>
    <property type="evidence" value="ECO:0007669"/>
    <property type="project" value="UniProtKB-KW"/>
</dbReference>
<dbReference type="EMBL" id="CM031819">
    <property type="protein sequence ID" value="KAG6635592.1"/>
    <property type="molecule type" value="Genomic_DNA"/>
</dbReference>
<comment type="similarity">
    <text evidence="1 3">Belongs to the EXO70 family.</text>
</comment>
<dbReference type="Proteomes" id="UP000811609">
    <property type="component" value="Chromosome 11"/>
</dbReference>
<dbReference type="GO" id="GO:0006887">
    <property type="term" value="P:exocytosis"/>
    <property type="evidence" value="ECO:0007669"/>
    <property type="project" value="UniProtKB-KW"/>
</dbReference>
<keyword evidence="2 3" id="KW-0813">Transport</keyword>
<dbReference type="SUPFAM" id="SSF74788">
    <property type="entry name" value="Cullin repeat-like"/>
    <property type="match status" value="1"/>
</dbReference>
<evidence type="ECO:0000256" key="3">
    <source>
        <dbReference type="RuleBase" id="RU365026"/>
    </source>
</evidence>
<dbReference type="PANTHER" id="PTHR12542:SF92">
    <property type="entry name" value="EXOCYST COMPLEX COMPONENT EXO70E2"/>
    <property type="match status" value="1"/>
</dbReference>
<name>A0A8T1P227_CARIL</name>
<reference evidence="5" key="1">
    <citation type="submission" date="2020-12" db="EMBL/GenBank/DDBJ databases">
        <title>WGS assembly of Carya illinoinensis cv. Pawnee.</title>
        <authorList>
            <person name="Platts A."/>
            <person name="Shu S."/>
            <person name="Wright S."/>
            <person name="Barry K."/>
            <person name="Edger P."/>
            <person name="Pires J.C."/>
            <person name="Schmutz J."/>
        </authorList>
    </citation>
    <scope>NUCLEOTIDE SEQUENCE</scope>
    <source>
        <tissue evidence="5">Leaf</tissue>
    </source>
</reference>
<dbReference type="Gene3D" id="1.20.1280.170">
    <property type="entry name" value="Exocyst complex component Exo70"/>
    <property type="match status" value="1"/>
</dbReference>
<dbReference type="InterPro" id="IPR004140">
    <property type="entry name" value="Exo70"/>
</dbReference>
<dbReference type="Pfam" id="PF20669">
    <property type="entry name" value="Exo70_N"/>
    <property type="match status" value="1"/>
</dbReference>
<keyword evidence="3" id="KW-0268">Exocytosis</keyword>
<accession>A0A8T1P227</accession>
<dbReference type="PANTHER" id="PTHR12542">
    <property type="entry name" value="EXOCYST COMPLEX PROTEIN EXO70"/>
    <property type="match status" value="1"/>
</dbReference>
<organism evidence="5 6">
    <name type="scientific">Carya illinoinensis</name>
    <name type="common">Pecan</name>
    <dbReference type="NCBI Taxonomy" id="32201"/>
    <lineage>
        <taxon>Eukaryota</taxon>
        <taxon>Viridiplantae</taxon>
        <taxon>Streptophyta</taxon>
        <taxon>Embryophyta</taxon>
        <taxon>Tracheophyta</taxon>
        <taxon>Spermatophyta</taxon>
        <taxon>Magnoliopsida</taxon>
        <taxon>eudicotyledons</taxon>
        <taxon>Gunneridae</taxon>
        <taxon>Pentapetalae</taxon>
        <taxon>rosids</taxon>
        <taxon>fabids</taxon>
        <taxon>Fagales</taxon>
        <taxon>Juglandaceae</taxon>
        <taxon>Carya</taxon>
    </lineage>
</organism>